<reference evidence="3" key="1">
    <citation type="submission" date="2018-11" db="EMBL/GenBank/DDBJ databases">
        <title>Proposal to divide the Flavobacteriaceae and reorganize its genera based on Amino Acid Identity values calculated from whole genome sequences.</title>
        <authorList>
            <person name="Nicholson A.C."/>
            <person name="Gulvik C.A."/>
            <person name="Whitney A.M."/>
            <person name="Sheth M."/>
            <person name="Batra D."/>
            <person name="Pryor J."/>
            <person name="Bernardet J.-F."/>
            <person name="Hugo C."/>
            <person name="Kampfer P."/>
            <person name="Newman J.D."/>
            <person name="McQuiston J.R."/>
        </authorList>
    </citation>
    <scope>NUCLEOTIDE SEQUENCE [LARGE SCALE GENOMIC DNA]</scope>
    <source>
        <strain evidence="3">H6466</strain>
    </source>
</reference>
<organism evidence="2 3">
    <name type="scientific">Epilithonimonas vandammei</name>
    <dbReference type="NCBI Taxonomy" id="2487072"/>
    <lineage>
        <taxon>Bacteria</taxon>
        <taxon>Pseudomonadati</taxon>
        <taxon>Bacteroidota</taxon>
        <taxon>Flavobacteriia</taxon>
        <taxon>Flavobacteriales</taxon>
        <taxon>Weeksellaceae</taxon>
        <taxon>Chryseobacterium group</taxon>
        <taxon>Epilithonimonas</taxon>
    </lineage>
</organism>
<evidence type="ECO:0000259" key="1">
    <source>
        <dbReference type="Pfam" id="PF10145"/>
    </source>
</evidence>
<evidence type="ECO:0000313" key="2">
    <source>
        <dbReference type="EMBL" id="AZI55678.1"/>
    </source>
</evidence>
<dbReference type="KEGG" id="eva:EIB75_10630"/>
<evidence type="ECO:0000313" key="3">
    <source>
        <dbReference type="Proteomes" id="UP000272316"/>
    </source>
</evidence>
<dbReference type="AlphaFoldDB" id="A0A3G8ZES4"/>
<dbReference type="Pfam" id="PF10145">
    <property type="entry name" value="PhageMin_Tail"/>
    <property type="match status" value="1"/>
</dbReference>
<dbReference type="RefSeq" id="WP_124986656.1">
    <property type="nucleotide sequence ID" value="NZ_CP034160.1"/>
</dbReference>
<protein>
    <submittedName>
        <fullName evidence="2">Phage tail tape measure protein</fullName>
    </submittedName>
</protein>
<dbReference type="InterPro" id="IPR010090">
    <property type="entry name" value="Phage_tape_meas"/>
</dbReference>
<gene>
    <name evidence="2" type="ORF">EIB75_10630</name>
</gene>
<dbReference type="NCBIfam" id="TIGR01760">
    <property type="entry name" value="tape_meas_TP901"/>
    <property type="match status" value="1"/>
</dbReference>
<proteinExistence type="predicted"/>
<name>A0A3G8ZES4_9FLAO</name>
<dbReference type="Proteomes" id="UP000272316">
    <property type="component" value="Chromosome"/>
</dbReference>
<dbReference type="EMBL" id="CP034160">
    <property type="protein sequence ID" value="AZI55678.1"/>
    <property type="molecule type" value="Genomic_DNA"/>
</dbReference>
<accession>A0A3G8ZES4</accession>
<feature type="domain" description="Phage tail tape measure protein" evidence="1">
    <location>
        <begin position="136"/>
        <end position="280"/>
    </location>
</feature>
<sequence>MSNVLEYILNLKDGITDKITKISSASDKTTSKMQKLEKQTLDNQKAFDKAGKAAEGYRGKLSAMVSAIPGADVLMNPYVIATAALIGAGKAGMSFDEGMAKINTTAQLTAPQLEQLKDNIIETGMAAKANDLYALPEAYEKIISQTGDVIQSQDILKESIIGSKAGFTDQSIVADALAQSLSLIGKENATAREVLDTFFAAKRVGAGEFKDFANYMPGLIASGKALGITYKNVAGQFAFMTGKGFSAEKSAVLLENAYSALGKSDIREGLQAAGINVFDKKE</sequence>